<organism evidence="2 3">
    <name type="scientific">Thamnidium elegans</name>
    <dbReference type="NCBI Taxonomy" id="101142"/>
    <lineage>
        <taxon>Eukaryota</taxon>
        <taxon>Fungi</taxon>
        <taxon>Fungi incertae sedis</taxon>
        <taxon>Mucoromycota</taxon>
        <taxon>Mucoromycotina</taxon>
        <taxon>Mucoromycetes</taxon>
        <taxon>Mucorales</taxon>
        <taxon>Mucorineae</taxon>
        <taxon>Mucoraceae</taxon>
        <taxon>Thamnidium</taxon>
    </lineage>
</organism>
<dbReference type="OrthoDB" id="2262168at2759"/>
<evidence type="ECO:0000313" key="3">
    <source>
        <dbReference type="Proteomes" id="UP000613177"/>
    </source>
</evidence>
<keyword evidence="3" id="KW-1185">Reference proteome</keyword>
<proteinExistence type="predicted"/>
<dbReference type="AlphaFoldDB" id="A0A8H7SSB0"/>
<feature type="region of interest" description="Disordered" evidence="1">
    <location>
        <begin position="46"/>
        <end position="85"/>
    </location>
</feature>
<feature type="compositionally biased region" description="Low complexity" evidence="1">
    <location>
        <begin position="46"/>
        <end position="55"/>
    </location>
</feature>
<dbReference type="EMBL" id="JAEPRE010000024">
    <property type="protein sequence ID" value="KAG2235994.1"/>
    <property type="molecule type" value="Genomic_DNA"/>
</dbReference>
<comment type="caution">
    <text evidence="2">The sequence shown here is derived from an EMBL/GenBank/DDBJ whole genome shotgun (WGS) entry which is preliminary data.</text>
</comment>
<accession>A0A8H7SSB0</accession>
<sequence length="122" mass="13370">MSYTSKFTEIFDIDPSDPILQEINAPPSPKSCPVYYSPELDLSHSSLHSQISSKSTNTKGIAIPQKKRNAITVTPPCSPPRNSEKHHEALASKLKKIVNSISKKKDSSSSVPFSFSKSIPTK</sequence>
<dbReference type="Proteomes" id="UP000613177">
    <property type="component" value="Unassembled WGS sequence"/>
</dbReference>
<protein>
    <submittedName>
        <fullName evidence="2">Uncharacterized protein</fullName>
    </submittedName>
</protein>
<evidence type="ECO:0000313" key="2">
    <source>
        <dbReference type="EMBL" id="KAG2235994.1"/>
    </source>
</evidence>
<gene>
    <name evidence="2" type="ORF">INT48_004324</name>
</gene>
<name>A0A8H7SSB0_9FUNG</name>
<feature type="compositionally biased region" description="Low complexity" evidence="1">
    <location>
        <begin position="108"/>
        <end position="122"/>
    </location>
</feature>
<reference evidence="2" key="1">
    <citation type="submission" date="2021-01" db="EMBL/GenBank/DDBJ databases">
        <title>Metabolic potential, ecology and presence of endohyphal bacteria is reflected in genomic diversity of Mucoromycotina.</title>
        <authorList>
            <person name="Muszewska A."/>
            <person name="Okrasinska A."/>
            <person name="Steczkiewicz K."/>
            <person name="Drgas O."/>
            <person name="Orlowska M."/>
            <person name="Perlinska-Lenart U."/>
            <person name="Aleksandrzak-Piekarczyk T."/>
            <person name="Szatraj K."/>
            <person name="Zielenkiewicz U."/>
            <person name="Pilsyk S."/>
            <person name="Malc E."/>
            <person name="Mieczkowski P."/>
            <person name="Kruszewska J.S."/>
            <person name="Biernat P."/>
            <person name="Pawlowska J."/>
        </authorList>
    </citation>
    <scope>NUCLEOTIDE SEQUENCE</scope>
    <source>
        <strain evidence="2">WA0000018081</strain>
    </source>
</reference>
<evidence type="ECO:0000256" key="1">
    <source>
        <dbReference type="SAM" id="MobiDB-lite"/>
    </source>
</evidence>
<feature type="region of interest" description="Disordered" evidence="1">
    <location>
        <begin position="101"/>
        <end position="122"/>
    </location>
</feature>